<reference evidence="2" key="1">
    <citation type="submission" date="2020-10" db="EMBL/GenBank/DDBJ databases">
        <authorList>
            <person name="Castelo-Branco R."/>
            <person name="Eusebio N."/>
            <person name="Adriana R."/>
            <person name="Vieira A."/>
            <person name="Brugerolle De Fraissinette N."/>
            <person name="Rezende De Castro R."/>
            <person name="Schneider M.P."/>
            <person name="Vasconcelos V."/>
            <person name="Leao P.N."/>
        </authorList>
    </citation>
    <scope>NUCLEOTIDE SEQUENCE</scope>
    <source>
        <strain evidence="2">LEGE 12446</strain>
    </source>
</reference>
<dbReference type="EMBL" id="JADEXS010000701">
    <property type="protein sequence ID" value="MBE9026822.1"/>
    <property type="molecule type" value="Genomic_DNA"/>
</dbReference>
<protein>
    <submittedName>
        <fullName evidence="2">ParA family protein</fullName>
    </submittedName>
</protein>
<feature type="domain" description="AAA" evidence="1">
    <location>
        <begin position="3"/>
        <end position="192"/>
    </location>
</feature>
<dbReference type="Pfam" id="PF13614">
    <property type="entry name" value="AAA_31"/>
    <property type="match status" value="1"/>
</dbReference>
<evidence type="ECO:0000313" key="2">
    <source>
        <dbReference type="EMBL" id="MBE9026822.1"/>
    </source>
</evidence>
<dbReference type="PANTHER" id="PTHR13696">
    <property type="entry name" value="P-LOOP CONTAINING NUCLEOSIDE TRIPHOSPHATE HYDROLASE"/>
    <property type="match status" value="1"/>
</dbReference>
<proteinExistence type="predicted"/>
<dbReference type="PANTHER" id="PTHR13696:SF99">
    <property type="entry name" value="COBYRINIC ACID AC-DIAMIDE SYNTHASE"/>
    <property type="match status" value="1"/>
</dbReference>
<organism evidence="2 3">
    <name type="scientific">Desmonostoc muscorum LEGE 12446</name>
    <dbReference type="NCBI Taxonomy" id="1828758"/>
    <lineage>
        <taxon>Bacteria</taxon>
        <taxon>Bacillati</taxon>
        <taxon>Cyanobacteriota</taxon>
        <taxon>Cyanophyceae</taxon>
        <taxon>Nostocales</taxon>
        <taxon>Nostocaceae</taxon>
        <taxon>Desmonostoc</taxon>
    </lineage>
</organism>
<name>A0A8J7D3C6_DESMC</name>
<comment type="caution">
    <text evidence="2">The sequence shown here is derived from an EMBL/GenBank/DDBJ whole genome shotgun (WGS) entry which is preliminary data.</text>
</comment>
<dbReference type="InterPro" id="IPR027417">
    <property type="entry name" value="P-loop_NTPase"/>
</dbReference>
<gene>
    <name evidence="2" type="ORF">IQ276_31715</name>
</gene>
<dbReference type="Gene3D" id="3.40.50.300">
    <property type="entry name" value="P-loop containing nucleotide triphosphate hydrolases"/>
    <property type="match status" value="1"/>
</dbReference>
<sequence>MAKKVSIINMKGGVGKSTLTVNLAWHFAAYRHWSQKVLVVDLDPQFNASQYLLGVSKYKAILDNGKPTTWDIFEQNTRTPTGLSKIIEPHKPIHNVVTFVSNSRIDLIPSRLELAFSLKNPAQKERQLSRILAKRSNEYDLILIDCAPTESVLTTAAYLASDYLLVPVKPEYLSAIGLPLLVNSMNDFKNENEEHNLSLAGVVFNAAENYYPEEQLSKNMVRDLASKQGWYVFQAEVPYSKSFPKGAREGKPIINTSYARTVQKARFMNFAEEFAKRISL</sequence>
<dbReference type="Proteomes" id="UP000622533">
    <property type="component" value="Unassembled WGS sequence"/>
</dbReference>
<evidence type="ECO:0000259" key="1">
    <source>
        <dbReference type="Pfam" id="PF13614"/>
    </source>
</evidence>
<dbReference type="AlphaFoldDB" id="A0A8J7D3C6"/>
<dbReference type="InterPro" id="IPR025669">
    <property type="entry name" value="AAA_dom"/>
</dbReference>
<evidence type="ECO:0000313" key="3">
    <source>
        <dbReference type="Proteomes" id="UP000622533"/>
    </source>
</evidence>
<dbReference type="InterPro" id="IPR050678">
    <property type="entry name" value="DNA_Partitioning_ATPase"/>
</dbReference>
<dbReference type="SUPFAM" id="SSF52540">
    <property type="entry name" value="P-loop containing nucleoside triphosphate hydrolases"/>
    <property type="match status" value="1"/>
</dbReference>
<dbReference type="RefSeq" id="WP_193923467.1">
    <property type="nucleotide sequence ID" value="NZ_JADEXS020000001.1"/>
</dbReference>
<keyword evidence="3" id="KW-1185">Reference proteome</keyword>
<accession>A0A8J7D3C6</accession>
<dbReference type="CDD" id="cd02042">
    <property type="entry name" value="ParAB_family"/>
    <property type="match status" value="1"/>
</dbReference>